<feature type="compositionally biased region" description="Basic residues" evidence="5">
    <location>
        <begin position="498"/>
        <end position="509"/>
    </location>
</feature>
<keyword evidence="8" id="KW-1185">Reference proteome</keyword>
<dbReference type="SUPFAM" id="SSF52058">
    <property type="entry name" value="L domain-like"/>
    <property type="match status" value="1"/>
</dbReference>
<dbReference type="FunFam" id="3.80.10.10:FF:000082">
    <property type="entry name" value="Leucine-rich repeat-containing 24"/>
    <property type="match status" value="1"/>
</dbReference>
<evidence type="ECO:0000256" key="5">
    <source>
        <dbReference type="SAM" id="MobiDB-lite"/>
    </source>
</evidence>
<dbReference type="InterPro" id="IPR036179">
    <property type="entry name" value="Ig-like_dom_sf"/>
</dbReference>
<dbReference type="InterPro" id="IPR003598">
    <property type="entry name" value="Ig_sub2"/>
</dbReference>
<evidence type="ECO:0000256" key="2">
    <source>
        <dbReference type="ARBA" id="ARBA00022729"/>
    </source>
</evidence>
<dbReference type="SMART" id="SM00082">
    <property type="entry name" value="LRRCT"/>
    <property type="match status" value="1"/>
</dbReference>
<feature type="domain" description="Ig-like" evidence="7">
    <location>
        <begin position="292"/>
        <end position="397"/>
    </location>
</feature>
<dbReference type="Pfam" id="PF13855">
    <property type="entry name" value="LRR_8"/>
    <property type="match status" value="2"/>
</dbReference>
<dbReference type="SMART" id="SM00409">
    <property type="entry name" value="IG"/>
    <property type="match status" value="1"/>
</dbReference>
<accession>A0AAJ7RV49</accession>
<dbReference type="GO" id="GO:0071944">
    <property type="term" value="C:cell periphery"/>
    <property type="evidence" value="ECO:0007669"/>
    <property type="project" value="UniProtKB-ARBA"/>
</dbReference>
<feature type="transmembrane region" description="Helical" evidence="6">
    <location>
        <begin position="419"/>
        <end position="445"/>
    </location>
</feature>
<keyword evidence="6" id="KW-0812">Transmembrane</keyword>
<dbReference type="InterPro" id="IPR001611">
    <property type="entry name" value="Leu-rich_rpt"/>
</dbReference>
<feature type="compositionally biased region" description="Low complexity" evidence="5">
    <location>
        <begin position="510"/>
        <end position="519"/>
    </location>
</feature>
<protein>
    <submittedName>
        <fullName evidence="9">Uncharacterized protein LOC107274247 isoform X2</fullName>
    </submittedName>
</protein>
<dbReference type="InterPro" id="IPR003599">
    <property type="entry name" value="Ig_sub"/>
</dbReference>
<dbReference type="InterPro" id="IPR007110">
    <property type="entry name" value="Ig-like_dom"/>
</dbReference>
<sequence length="886" mass="98975">MCLGGRAAAPRRRRRWWWCWWFRSRRMMSWFTVVQMVGMIGILAMLRVAEGCPSMCACKWKSGKEWVECANRKLKTVPQGAREETQVLDLSENQLFELTSESFLVLGLTNLQKLYLGRSKISKISERAFLGLVGLVELDLSGNLIHAVPSETFTSYPGLMRLILNDNPIRTIARDAFAPLGHLTNLELSHCQLELIESGAFAGLHSLEWLRLDGNILERVPEGTLPLGGNLHGLSLHNNTWFCDCRLRPLHVWLKESLANVPQETEPICHSPGRLHGRQIKSVKFGELACLPQITLKEHLEAYEASNLSIHCNVAAIPAARITWLFNGEPCEPRIENYSLPGSATSSTTSFQRYVHRQRGIENATSTLLVQTLEPTDEGTYSCVADNAAGIVEANLSLRVLLREKVTIEPPLDQPSTGYVAAVAAGALVGTLLALGCIVGGVFLCTKRRRDCKRNASKPLVSQSKVIAPIVKERKKSMNLFDQRNHLHQQHQVEQKEHHHHYHHHHHHQQQQQQRQQQQQEEEHQQDQQHQVNTTERSRKPMNNQTLHVAYPRVNLLDSRRDSFEATYGDVSASKYSTEPDLINEVTESNDGGYEAAAYRQQLADACSVLDGYESARSTPPFTVQPELRSSHLQHLHPHPHLRPHPHMSCLDQDGYPLNFGLPKVPPFNNVSTLPRPRQRTSLEGMAAVPVDRYCREAEFLARSPPYAVCVPRPDARYTAEGYPYSATHPVQYPRQGLKFHHHHHHQQHHNNYTYQQHQFRYQESSLKLQVAPVNTSSTTNTKITMATPEPSAFIPSPPAAYRGESSPASPRSFLDKSGNSSVTEAAPITMTTASASGSASGTSTLTSVSTIGPVVSAALRLNGDVVAAEHTESPDEGYVGDAMDV</sequence>
<dbReference type="SUPFAM" id="SSF48726">
    <property type="entry name" value="Immunoglobulin"/>
    <property type="match status" value="1"/>
</dbReference>
<evidence type="ECO:0000313" key="8">
    <source>
        <dbReference type="Proteomes" id="UP000694920"/>
    </source>
</evidence>
<dbReference type="Pfam" id="PF13927">
    <property type="entry name" value="Ig_3"/>
    <property type="match status" value="1"/>
</dbReference>
<dbReference type="InterPro" id="IPR003591">
    <property type="entry name" value="Leu-rich_rpt_typical-subtyp"/>
</dbReference>
<dbReference type="InterPro" id="IPR000483">
    <property type="entry name" value="Cys-rich_flank_reg_C"/>
</dbReference>
<name>A0AAJ7RV49_CEPCN</name>
<feature type="region of interest" description="Disordered" evidence="5">
    <location>
        <begin position="488"/>
        <end position="546"/>
    </location>
</feature>
<dbReference type="Gene3D" id="3.80.10.10">
    <property type="entry name" value="Ribonuclease Inhibitor"/>
    <property type="match status" value="2"/>
</dbReference>
<evidence type="ECO:0000256" key="1">
    <source>
        <dbReference type="ARBA" id="ARBA00022614"/>
    </source>
</evidence>
<dbReference type="RefSeq" id="XP_024947275.1">
    <property type="nucleotide sequence ID" value="XM_025091507.1"/>
</dbReference>
<gene>
    <name evidence="9" type="primary">LOC107274247</name>
</gene>
<dbReference type="GeneID" id="107274247"/>
<evidence type="ECO:0000259" key="7">
    <source>
        <dbReference type="PROSITE" id="PS50835"/>
    </source>
</evidence>
<organism evidence="8 9">
    <name type="scientific">Cephus cinctus</name>
    <name type="common">Wheat stem sawfly</name>
    <dbReference type="NCBI Taxonomy" id="211228"/>
    <lineage>
        <taxon>Eukaryota</taxon>
        <taxon>Metazoa</taxon>
        <taxon>Ecdysozoa</taxon>
        <taxon>Arthropoda</taxon>
        <taxon>Hexapoda</taxon>
        <taxon>Insecta</taxon>
        <taxon>Pterygota</taxon>
        <taxon>Neoptera</taxon>
        <taxon>Endopterygota</taxon>
        <taxon>Hymenoptera</taxon>
        <taxon>Cephoidea</taxon>
        <taxon>Cephidae</taxon>
        <taxon>Cephus</taxon>
    </lineage>
</organism>
<keyword evidence="4" id="KW-1015">Disulfide bond</keyword>
<reference evidence="9" key="1">
    <citation type="submission" date="2025-08" db="UniProtKB">
        <authorList>
            <consortium name="RefSeq"/>
        </authorList>
    </citation>
    <scope>IDENTIFICATION</scope>
</reference>
<keyword evidence="2" id="KW-0732">Signal</keyword>
<proteinExistence type="predicted"/>
<keyword evidence="6" id="KW-0472">Membrane</keyword>
<dbReference type="Proteomes" id="UP000694920">
    <property type="component" value="Unplaced"/>
</dbReference>
<dbReference type="Gene3D" id="2.60.40.10">
    <property type="entry name" value="Immunoglobulins"/>
    <property type="match status" value="1"/>
</dbReference>
<evidence type="ECO:0000256" key="3">
    <source>
        <dbReference type="ARBA" id="ARBA00022737"/>
    </source>
</evidence>
<dbReference type="SMART" id="SM00408">
    <property type="entry name" value="IGc2"/>
    <property type="match status" value="1"/>
</dbReference>
<keyword evidence="1" id="KW-0433">Leucine-rich repeat</keyword>
<dbReference type="PROSITE" id="PS50835">
    <property type="entry name" value="IG_LIKE"/>
    <property type="match status" value="1"/>
</dbReference>
<evidence type="ECO:0000256" key="4">
    <source>
        <dbReference type="ARBA" id="ARBA00023157"/>
    </source>
</evidence>
<dbReference type="PANTHER" id="PTHR24366:SF151">
    <property type="entry name" value="KEKKON 2"/>
    <property type="match status" value="1"/>
</dbReference>
<evidence type="ECO:0000256" key="6">
    <source>
        <dbReference type="SAM" id="Phobius"/>
    </source>
</evidence>
<keyword evidence="3" id="KW-0677">Repeat</keyword>
<evidence type="ECO:0000313" key="9">
    <source>
        <dbReference type="RefSeq" id="XP_024947275.1"/>
    </source>
</evidence>
<dbReference type="PANTHER" id="PTHR24366">
    <property type="entry name" value="IG(IMMUNOGLOBULIN) AND LRR(LEUCINE RICH REPEAT) DOMAINS"/>
    <property type="match status" value="1"/>
</dbReference>
<dbReference type="AlphaFoldDB" id="A0AAJ7RV49"/>
<keyword evidence="6" id="KW-1133">Transmembrane helix</keyword>
<feature type="region of interest" description="Disordered" evidence="5">
    <location>
        <begin position="781"/>
        <end position="822"/>
    </location>
</feature>
<dbReference type="SMART" id="SM00369">
    <property type="entry name" value="LRR_TYP"/>
    <property type="match status" value="6"/>
</dbReference>
<dbReference type="InterPro" id="IPR013783">
    <property type="entry name" value="Ig-like_fold"/>
</dbReference>
<dbReference type="InterPro" id="IPR032675">
    <property type="entry name" value="LRR_dom_sf"/>
</dbReference>